<proteinExistence type="predicted"/>
<evidence type="ECO:0008006" key="3">
    <source>
        <dbReference type="Google" id="ProtNLM"/>
    </source>
</evidence>
<sequence>MSRLQALRDALRLLGIYKLEKGTLVYAELAAYAAGLDLLENGLDELEREAFLPTAQGEGISRREEIYGKPKTLLPLRERREMLLYRGAINNRNNTREDLERALVACGLRAQVKENLDGASIYINCFDFLEDFQGQEEIKAAAKEFLPCHLEAEFDFRTLDWNRIDSMDKTFDQMDAAEMTWNQIDAYSPE</sequence>
<reference evidence="1 2" key="1">
    <citation type="submission" date="2018-08" db="EMBL/GenBank/DDBJ databases">
        <title>A genome reference for cultivated species of the human gut microbiota.</title>
        <authorList>
            <person name="Zou Y."/>
            <person name="Xue W."/>
            <person name="Luo G."/>
        </authorList>
    </citation>
    <scope>NUCLEOTIDE SEQUENCE [LARGE SCALE GENOMIC DNA]</scope>
    <source>
        <strain evidence="1 2">AF28-26</strain>
    </source>
</reference>
<dbReference type="EMBL" id="QRTC01000039">
    <property type="protein sequence ID" value="RGQ38520.1"/>
    <property type="molecule type" value="Genomic_DNA"/>
</dbReference>
<organism evidence="1 2">
    <name type="scientific">[Clostridium] leptum</name>
    <dbReference type="NCBI Taxonomy" id="1535"/>
    <lineage>
        <taxon>Bacteria</taxon>
        <taxon>Bacillati</taxon>
        <taxon>Bacillota</taxon>
        <taxon>Clostridia</taxon>
        <taxon>Eubacteriales</taxon>
        <taxon>Oscillospiraceae</taxon>
        <taxon>Oscillospiraceae incertae sedis</taxon>
    </lineage>
</organism>
<dbReference type="AlphaFoldDB" id="A0A412AWA0"/>
<name>A0A412AWA0_9FIRM</name>
<protein>
    <recommendedName>
        <fullName evidence="3">DUF2313 domain-containing protein</fullName>
    </recommendedName>
</protein>
<gene>
    <name evidence="1" type="ORF">DWY99_09825</name>
</gene>
<accession>A0A412AWA0</accession>
<evidence type="ECO:0000313" key="1">
    <source>
        <dbReference type="EMBL" id="RGQ38520.1"/>
    </source>
</evidence>
<evidence type="ECO:0000313" key="2">
    <source>
        <dbReference type="Proteomes" id="UP000284751"/>
    </source>
</evidence>
<dbReference type="Proteomes" id="UP000284751">
    <property type="component" value="Unassembled WGS sequence"/>
</dbReference>
<comment type="caution">
    <text evidence="1">The sequence shown here is derived from an EMBL/GenBank/DDBJ whole genome shotgun (WGS) entry which is preliminary data.</text>
</comment>